<organism evidence="2 3">
    <name type="scientific">Polychaeton citri CBS 116435</name>
    <dbReference type="NCBI Taxonomy" id="1314669"/>
    <lineage>
        <taxon>Eukaryota</taxon>
        <taxon>Fungi</taxon>
        <taxon>Dikarya</taxon>
        <taxon>Ascomycota</taxon>
        <taxon>Pezizomycotina</taxon>
        <taxon>Dothideomycetes</taxon>
        <taxon>Dothideomycetidae</taxon>
        <taxon>Capnodiales</taxon>
        <taxon>Capnodiaceae</taxon>
        <taxon>Polychaeton</taxon>
    </lineage>
</organism>
<evidence type="ECO:0000313" key="2">
    <source>
        <dbReference type="EMBL" id="KAF2718494.1"/>
    </source>
</evidence>
<proteinExistence type="predicted"/>
<protein>
    <submittedName>
        <fullName evidence="2">Uncharacterized protein</fullName>
    </submittedName>
</protein>
<accession>A0A9P4Q2C9</accession>
<reference evidence="2" key="1">
    <citation type="journal article" date="2020" name="Stud. Mycol.">
        <title>101 Dothideomycetes genomes: a test case for predicting lifestyles and emergence of pathogens.</title>
        <authorList>
            <person name="Haridas S."/>
            <person name="Albert R."/>
            <person name="Binder M."/>
            <person name="Bloem J."/>
            <person name="Labutti K."/>
            <person name="Salamov A."/>
            <person name="Andreopoulos B."/>
            <person name="Baker S."/>
            <person name="Barry K."/>
            <person name="Bills G."/>
            <person name="Bluhm B."/>
            <person name="Cannon C."/>
            <person name="Castanera R."/>
            <person name="Culley D."/>
            <person name="Daum C."/>
            <person name="Ezra D."/>
            <person name="Gonzalez J."/>
            <person name="Henrissat B."/>
            <person name="Kuo A."/>
            <person name="Liang C."/>
            <person name="Lipzen A."/>
            <person name="Lutzoni F."/>
            <person name="Magnuson J."/>
            <person name="Mondo S."/>
            <person name="Nolan M."/>
            <person name="Ohm R."/>
            <person name="Pangilinan J."/>
            <person name="Park H.-J."/>
            <person name="Ramirez L."/>
            <person name="Alfaro M."/>
            <person name="Sun H."/>
            <person name="Tritt A."/>
            <person name="Yoshinaga Y."/>
            <person name="Zwiers L.-H."/>
            <person name="Turgeon B."/>
            <person name="Goodwin S."/>
            <person name="Spatafora J."/>
            <person name="Crous P."/>
            <person name="Grigoriev I."/>
        </authorList>
    </citation>
    <scope>NUCLEOTIDE SEQUENCE</scope>
    <source>
        <strain evidence="2">CBS 116435</strain>
    </source>
</reference>
<sequence>MREPYLTIAEPDDRYRRFLLMLVLFSFLFFRAEKPWPAMSVTSSSDRGKTCSLRWAVGPPPPQKQPGALFCTCNAILVQIKPCYVVLSTSPNHYTTAHVI</sequence>
<comment type="caution">
    <text evidence="2">The sequence shown here is derived from an EMBL/GenBank/DDBJ whole genome shotgun (WGS) entry which is preliminary data.</text>
</comment>
<evidence type="ECO:0000313" key="3">
    <source>
        <dbReference type="Proteomes" id="UP000799441"/>
    </source>
</evidence>
<keyword evidence="1" id="KW-0472">Membrane</keyword>
<keyword evidence="1" id="KW-0812">Transmembrane</keyword>
<name>A0A9P4Q2C9_9PEZI</name>
<gene>
    <name evidence="2" type="ORF">K431DRAFT_135968</name>
</gene>
<evidence type="ECO:0000256" key="1">
    <source>
        <dbReference type="SAM" id="Phobius"/>
    </source>
</evidence>
<feature type="transmembrane region" description="Helical" evidence="1">
    <location>
        <begin position="15"/>
        <end position="32"/>
    </location>
</feature>
<dbReference type="EMBL" id="MU003824">
    <property type="protein sequence ID" value="KAF2718494.1"/>
    <property type="molecule type" value="Genomic_DNA"/>
</dbReference>
<keyword evidence="1" id="KW-1133">Transmembrane helix</keyword>
<keyword evidence="3" id="KW-1185">Reference proteome</keyword>
<dbReference type="AlphaFoldDB" id="A0A9P4Q2C9"/>
<dbReference type="Proteomes" id="UP000799441">
    <property type="component" value="Unassembled WGS sequence"/>
</dbReference>